<organism evidence="7 8">
    <name type="scientific">Rhizobium mongolense</name>
    <dbReference type="NCBI Taxonomy" id="57676"/>
    <lineage>
        <taxon>Bacteria</taxon>
        <taxon>Pseudomonadati</taxon>
        <taxon>Pseudomonadota</taxon>
        <taxon>Alphaproteobacteria</taxon>
        <taxon>Hyphomicrobiales</taxon>
        <taxon>Rhizobiaceae</taxon>
        <taxon>Rhizobium/Agrobacterium group</taxon>
        <taxon>Rhizobium</taxon>
    </lineage>
</organism>
<feature type="transmembrane region" description="Helical" evidence="6">
    <location>
        <begin position="311"/>
        <end position="327"/>
    </location>
</feature>
<dbReference type="InterPro" id="IPR039653">
    <property type="entry name" value="Prenyltransferase"/>
</dbReference>
<dbReference type="PANTHER" id="PTHR11048">
    <property type="entry name" value="PRENYLTRANSFERASES"/>
    <property type="match status" value="1"/>
</dbReference>
<dbReference type="Gene3D" id="3.40.50.1000">
    <property type="entry name" value="HAD superfamily/HAD-like"/>
    <property type="match status" value="1"/>
</dbReference>
<dbReference type="CDD" id="cd13963">
    <property type="entry name" value="PT_UbiA_2"/>
    <property type="match status" value="1"/>
</dbReference>
<evidence type="ECO:0000256" key="4">
    <source>
        <dbReference type="ARBA" id="ARBA00022989"/>
    </source>
</evidence>
<dbReference type="GO" id="GO:0009247">
    <property type="term" value="P:glycolipid biosynthetic process"/>
    <property type="evidence" value="ECO:0007669"/>
    <property type="project" value="TreeGrafter"/>
</dbReference>
<accession>A0A7W6RSE2</accession>
<name>A0A7W6RSE2_9HYPH</name>
<keyword evidence="3 6" id="KW-0812">Transmembrane</keyword>
<proteinExistence type="predicted"/>
<sequence length="505" mass="56507">MSDPHLLKFCDEMNRLGLDGFDPQLPLVCDLDGTLIKSDSLYENFFELFFHSPQRLLCAIPSWFKGRAALKEALANACPIKPQALPYRAEILELMQGAKAEGRRTYLVTAADQSIADNIVSHLGGFDGAKGSDGALNLRSRNKLKWLQDSFPDGFIYAGDSSADLPIWMAASGAVLVGNGIRYAHQLREAGIKVRTIVPEKGNWVKDWLLELRIHQWSKNVLMFIPLFLGHIAGDFCSVLRTLIAFVTFGLIVSASYILNDLADLDADRAHTTKRFRPIAAGRIGVRVGFSVSMFLLAAGFATALILHPQFALSASVYLMLTLAYSLKLKRYAMLDVTIIGALFTLRIVMGQVLNDLAFSPWLLSFSAMFFFSLSMAKRHVEAMRACAKGKEVIKCRGYLSDDWPTHSKLWHCLWFSLNHRPVAFPRARVRSGTRISSSSLALYCADRRILMAAEDLASKPSHGFARRPCCLRAQRQDQLIYRLRRCVGVYAGFVRLVTCDRRSR</sequence>
<dbReference type="InterPro" id="IPR036412">
    <property type="entry name" value="HAD-like_sf"/>
</dbReference>
<dbReference type="Gene3D" id="1.10.357.140">
    <property type="entry name" value="UbiA prenyltransferase"/>
    <property type="match status" value="1"/>
</dbReference>
<dbReference type="GO" id="GO:0005886">
    <property type="term" value="C:plasma membrane"/>
    <property type="evidence" value="ECO:0007669"/>
    <property type="project" value="TreeGrafter"/>
</dbReference>
<comment type="caution">
    <text evidence="7">The sequence shown here is derived from an EMBL/GenBank/DDBJ whole genome shotgun (WGS) entry which is preliminary data.</text>
</comment>
<keyword evidence="7" id="KW-0808">Transferase</keyword>
<dbReference type="InterPro" id="IPR023214">
    <property type="entry name" value="HAD_sf"/>
</dbReference>
<evidence type="ECO:0000256" key="6">
    <source>
        <dbReference type="SAM" id="Phobius"/>
    </source>
</evidence>
<dbReference type="EMBL" id="JACIGM010000014">
    <property type="protein sequence ID" value="MBB4277737.1"/>
    <property type="molecule type" value="Genomic_DNA"/>
</dbReference>
<feature type="transmembrane region" description="Helical" evidence="6">
    <location>
        <begin position="284"/>
        <end position="305"/>
    </location>
</feature>
<dbReference type="NCBIfam" id="NF006088">
    <property type="entry name" value="PRK08238.1"/>
    <property type="match status" value="1"/>
</dbReference>
<evidence type="ECO:0000256" key="1">
    <source>
        <dbReference type="ARBA" id="ARBA00004141"/>
    </source>
</evidence>
<reference evidence="7 8" key="1">
    <citation type="submission" date="2020-08" db="EMBL/GenBank/DDBJ databases">
        <title>Genomic Encyclopedia of Type Strains, Phase IV (KMG-V): Genome sequencing to study the core and pangenomes of soil and plant-associated prokaryotes.</title>
        <authorList>
            <person name="Whitman W."/>
        </authorList>
    </citation>
    <scope>NUCLEOTIDE SEQUENCE [LARGE SCALE GENOMIC DNA]</scope>
    <source>
        <strain evidence="7 8">SEMIA 402</strain>
    </source>
</reference>
<keyword evidence="5 6" id="KW-0472">Membrane</keyword>
<protein>
    <submittedName>
        <fullName evidence="7">4-hydroxybenzoate polyprenyltransferase</fullName>
    </submittedName>
</protein>
<dbReference type="RefSeq" id="WP_246778682.1">
    <property type="nucleotide sequence ID" value="NZ_JACIGM010000014.1"/>
</dbReference>
<dbReference type="CDD" id="cd07519">
    <property type="entry name" value="HAD_PTase"/>
    <property type="match status" value="1"/>
</dbReference>
<gene>
    <name evidence="7" type="ORF">GGE12_005546</name>
</gene>
<dbReference type="SUPFAM" id="SSF56784">
    <property type="entry name" value="HAD-like"/>
    <property type="match status" value="1"/>
</dbReference>
<keyword evidence="4 6" id="KW-1133">Transmembrane helix</keyword>
<dbReference type="Proteomes" id="UP000533641">
    <property type="component" value="Unassembled WGS sequence"/>
</dbReference>
<evidence type="ECO:0000313" key="7">
    <source>
        <dbReference type="EMBL" id="MBB4277737.1"/>
    </source>
</evidence>
<dbReference type="GO" id="GO:0016765">
    <property type="term" value="F:transferase activity, transferring alkyl or aryl (other than methyl) groups"/>
    <property type="evidence" value="ECO:0007669"/>
    <property type="project" value="InterPro"/>
</dbReference>
<dbReference type="InterPro" id="IPR000537">
    <property type="entry name" value="UbiA_prenyltransferase"/>
</dbReference>
<evidence type="ECO:0000256" key="3">
    <source>
        <dbReference type="ARBA" id="ARBA00022692"/>
    </source>
</evidence>
<evidence type="ECO:0000256" key="5">
    <source>
        <dbReference type="ARBA" id="ARBA00023136"/>
    </source>
</evidence>
<feature type="transmembrane region" description="Helical" evidence="6">
    <location>
        <begin position="243"/>
        <end position="263"/>
    </location>
</feature>
<dbReference type="Pfam" id="PF01040">
    <property type="entry name" value="UbiA"/>
    <property type="match status" value="1"/>
</dbReference>
<dbReference type="Pfam" id="PF12710">
    <property type="entry name" value="HAD"/>
    <property type="match status" value="1"/>
</dbReference>
<keyword evidence="2" id="KW-1003">Cell membrane</keyword>
<feature type="transmembrane region" description="Helical" evidence="6">
    <location>
        <begin position="334"/>
        <end position="353"/>
    </location>
</feature>
<dbReference type="PANTHER" id="PTHR11048:SF5">
    <property type="entry name" value="DECAPRENYL-PHOSPHATE PHOSPHORIBOSYLTRANSFERASE"/>
    <property type="match status" value="1"/>
</dbReference>
<comment type="subcellular location">
    <subcellularLocation>
        <location evidence="1">Membrane</location>
        <topology evidence="1">Multi-pass membrane protein</topology>
    </subcellularLocation>
</comment>
<evidence type="ECO:0000256" key="2">
    <source>
        <dbReference type="ARBA" id="ARBA00022475"/>
    </source>
</evidence>
<evidence type="ECO:0000313" key="8">
    <source>
        <dbReference type="Proteomes" id="UP000533641"/>
    </source>
</evidence>
<feature type="transmembrane region" description="Helical" evidence="6">
    <location>
        <begin position="359"/>
        <end position="377"/>
    </location>
</feature>
<dbReference type="InterPro" id="IPR044878">
    <property type="entry name" value="UbiA_sf"/>
</dbReference>
<dbReference type="AlphaFoldDB" id="A0A7W6RSE2"/>